<reference evidence="3 4" key="1">
    <citation type="journal article" date="2015" name="Genome Announc.">
        <title>Expanding the biotechnology potential of lactobacilli through comparative genomics of 213 strains and associated genera.</title>
        <authorList>
            <person name="Sun Z."/>
            <person name="Harris H.M."/>
            <person name="McCann A."/>
            <person name="Guo C."/>
            <person name="Argimon S."/>
            <person name="Zhang W."/>
            <person name="Yang X."/>
            <person name="Jeffery I.B."/>
            <person name="Cooney J.C."/>
            <person name="Kagawa T.F."/>
            <person name="Liu W."/>
            <person name="Song Y."/>
            <person name="Salvetti E."/>
            <person name="Wrobel A."/>
            <person name="Rasinkangas P."/>
            <person name="Parkhill J."/>
            <person name="Rea M.C."/>
            <person name="O'Sullivan O."/>
            <person name="Ritari J."/>
            <person name="Douillard F.P."/>
            <person name="Paul Ross R."/>
            <person name="Yang R."/>
            <person name="Briner A.E."/>
            <person name="Felis G.E."/>
            <person name="de Vos W.M."/>
            <person name="Barrangou R."/>
            <person name="Klaenhammer T.R."/>
            <person name="Caufield P.W."/>
            <person name="Cui Y."/>
            <person name="Zhang H."/>
            <person name="O'Toole P.W."/>
        </authorList>
    </citation>
    <scope>NUCLEOTIDE SEQUENCE [LARGE SCALE GENOMIC DNA]</scope>
    <source>
        <strain evidence="3 4">DSM 20515</strain>
    </source>
</reference>
<dbReference type="RefSeq" id="WP_054758577.1">
    <property type="nucleotide sequence ID" value="NZ_AYYR01000013.1"/>
</dbReference>
<evidence type="ECO:0000313" key="3">
    <source>
        <dbReference type="EMBL" id="KRM77243.1"/>
    </source>
</evidence>
<sequence length="305" mass="33037">MTIAIITDSTAYLTPQTVARAGNIYITPVSIIWDGKTAIDMATITPKAFYAQLATRKTLPTTSMPSMGTVTDLLAKLSETGVTDVIMLPMSKGISSFNSALTVFADQQQPQMHLVDTNSTCGGNEMLVLLASKLAKEGFAVNEILTALEKLKSSLQIEFIVKDLNYLKRTGRISTTSQVLGNLLRVRPILAIDTQDSGVIRPIAKERTAQRALAHIEADLTTSLKAAPKLPYAAVVFDGNAPDEKRAWLHHLKHTFTDVRFSASVIGPGVGCHTGAGVLAIAWAYDWQVLVDQMISQRSQLQVQA</sequence>
<protein>
    <submittedName>
        <fullName evidence="3">EDD domain protein, DegV family</fullName>
    </submittedName>
</protein>
<dbReference type="NCBIfam" id="TIGR00762">
    <property type="entry name" value="DegV"/>
    <property type="match status" value="1"/>
</dbReference>
<evidence type="ECO:0000256" key="2">
    <source>
        <dbReference type="ARBA" id="ARBA00023121"/>
    </source>
</evidence>
<keyword evidence="2" id="KW-0446">Lipid-binding</keyword>
<gene>
    <name evidence="3" type="ORF">FC82_GL000488</name>
</gene>
<dbReference type="EMBL" id="AYYR01000013">
    <property type="protein sequence ID" value="KRM77243.1"/>
    <property type="molecule type" value="Genomic_DNA"/>
</dbReference>
<dbReference type="InterPro" id="IPR050270">
    <property type="entry name" value="DegV_domain_contain"/>
</dbReference>
<evidence type="ECO:0000256" key="1">
    <source>
        <dbReference type="ARBA" id="ARBA00003238"/>
    </source>
</evidence>
<evidence type="ECO:0000313" key="4">
    <source>
        <dbReference type="Proteomes" id="UP000051845"/>
    </source>
</evidence>
<dbReference type="Proteomes" id="UP000051845">
    <property type="component" value="Unassembled WGS sequence"/>
</dbReference>
<dbReference type="PANTHER" id="PTHR33434:SF2">
    <property type="entry name" value="FATTY ACID-BINDING PROTEIN TM_1468"/>
    <property type="match status" value="1"/>
</dbReference>
<proteinExistence type="predicted"/>
<comment type="caution">
    <text evidence="3">The sequence shown here is derived from an EMBL/GenBank/DDBJ whole genome shotgun (WGS) entry which is preliminary data.</text>
</comment>
<accession>A0A0R2BMK0</accession>
<dbReference type="AlphaFoldDB" id="A0A0R2BMK0"/>
<dbReference type="InterPro" id="IPR003797">
    <property type="entry name" value="DegV"/>
</dbReference>
<dbReference type="Gene3D" id="3.40.50.10170">
    <property type="match status" value="1"/>
</dbReference>
<dbReference type="InterPro" id="IPR043168">
    <property type="entry name" value="DegV_C"/>
</dbReference>
<dbReference type="Pfam" id="PF02645">
    <property type="entry name" value="DegV"/>
    <property type="match status" value="1"/>
</dbReference>
<dbReference type="PATRIC" id="fig|1423733.4.peg.510"/>
<organism evidence="3 4">
    <name type="scientific">Secundilactobacillus collinoides DSM 20515 = JCM 1123</name>
    <dbReference type="NCBI Taxonomy" id="1423733"/>
    <lineage>
        <taxon>Bacteria</taxon>
        <taxon>Bacillati</taxon>
        <taxon>Bacillota</taxon>
        <taxon>Bacilli</taxon>
        <taxon>Lactobacillales</taxon>
        <taxon>Lactobacillaceae</taxon>
        <taxon>Secundilactobacillus</taxon>
    </lineage>
</organism>
<comment type="function">
    <text evidence="1">May bind long-chain fatty acids, such as palmitate, and may play a role in lipid transport or fatty acid metabolism.</text>
</comment>
<dbReference type="PROSITE" id="PS51482">
    <property type="entry name" value="DEGV"/>
    <property type="match status" value="1"/>
</dbReference>
<name>A0A0R2BMK0_SECCO</name>
<dbReference type="PANTHER" id="PTHR33434">
    <property type="entry name" value="DEGV DOMAIN-CONTAINING PROTEIN DR_1986-RELATED"/>
    <property type="match status" value="1"/>
</dbReference>
<dbReference type="Gene3D" id="3.30.1180.10">
    <property type="match status" value="1"/>
</dbReference>
<dbReference type="GO" id="GO:0008289">
    <property type="term" value="F:lipid binding"/>
    <property type="evidence" value="ECO:0007669"/>
    <property type="project" value="UniProtKB-KW"/>
</dbReference>
<dbReference type="SUPFAM" id="SSF82549">
    <property type="entry name" value="DAK1/DegV-like"/>
    <property type="match status" value="1"/>
</dbReference>